<feature type="compositionally biased region" description="Basic and acidic residues" evidence="5">
    <location>
        <begin position="87"/>
        <end position="101"/>
    </location>
</feature>
<feature type="compositionally biased region" description="Polar residues" evidence="5">
    <location>
        <begin position="168"/>
        <end position="186"/>
    </location>
</feature>
<evidence type="ECO:0000256" key="2">
    <source>
        <dbReference type="ARBA" id="ARBA00010274"/>
    </source>
</evidence>
<name>A0ABR0XYI8_REHGL</name>
<accession>A0ABR0XYI8</accession>
<evidence type="ECO:0000259" key="6">
    <source>
        <dbReference type="Pfam" id="PF02234"/>
    </source>
</evidence>
<dbReference type="InterPro" id="IPR044275">
    <property type="entry name" value="KRP"/>
</dbReference>
<reference evidence="7 8" key="1">
    <citation type="journal article" date="2021" name="Comput. Struct. Biotechnol. J.">
        <title>De novo genome assembly of the potent medicinal plant Rehmannia glutinosa using nanopore technology.</title>
        <authorList>
            <person name="Ma L."/>
            <person name="Dong C."/>
            <person name="Song C."/>
            <person name="Wang X."/>
            <person name="Zheng X."/>
            <person name="Niu Y."/>
            <person name="Chen S."/>
            <person name="Feng W."/>
        </authorList>
    </citation>
    <scope>NUCLEOTIDE SEQUENCE [LARGE SCALE GENOMIC DNA]</scope>
    <source>
        <strain evidence="7">DH-2019</strain>
    </source>
</reference>
<evidence type="ECO:0000256" key="1">
    <source>
        <dbReference type="ARBA" id="ARBA00004642"/>
    </source>
</evidence>
<keyword evidence="8" id="KW-1185">Reference proteome</keyword>
<sequence length="239" mass="26758">MGKYIRKPKTTSDVAVKDATQSSLGVRTRAKTLALQRSATATADASPLPPKSDFLELRSRRLEKPPLLRQNLQNSRKTPAPKQGFVCRDEESPQFESEKPVTETAFPIEPVKEGDGCFERLNGGLEIGDSEIEASLGENNLDLEARESRSTRESTPCSLIRAADSITPPGSSTRQRSPTVANQRAQNVPRDIIPTAREMEEFFAQAEQPQQRRFIEKYNYDIVNDVPLPGRYEWVKVMP</sequence>
<feature type="region of interest" description="Disordered" evidence="5">
    <location>
        <begin position="162"/>
        <end position="187"/>
    </location>
</feature>
<dbReference type="Pfam" id="PF02234">
    <property type="entry name" value="CDI"/>
    <property type="match status" value="1"/>
</dbReference>
<dbReference type="InterPro" id="IPR044898">
    <property type="entry name" value="CDI_dom_sf"/>
</dbReference>
<keyword evidence="4" id="KW-0131">Cell cycle</keyword>
<dbReference type="EMBL" id="JABTTQ020000001">
    <property type="protein sequence ID" value="KAK6164254.1"/>
    <property type="molecule type" value="Genomic_DNA"/>
</dbReference>
<protein>
    <recommendedName>
        <fullName evidence="6">Cyclin-dependent kinase inhibitor domain-containing protein</fullName>
    </recommendedName>
</protein>
<dbReference type="Proteomes" id="UP001318860">
    <property type="component" value="Unassembled WGS sequence"/>
</dbReference>
<evidence type="ECO:0000313" key="8">
    <source>
        <dbReference type="Proteomes" id="UP001318860"/>
    </source>
</evidence>
<feature type="region of interest" description="Disordered" evidence="5">
    <location>
        <begin position="1"/>
        <end position="20"/>
    </location>
</feature>
<gene>
    <name evidence="7" type="ORF">DH2020_001118</name>
</gene>
<dbReference type="InterPro" id="IPR003175">
    <property type="entry name" value="CDI_dom"/>
</dbReference>
<dbReference type="Gene3D" id="4.10.365.10">
    <property type="entry name" value="p27"/>
    <property type="match status" value="1"/>
</dbReference>
<comment type="subcellular location">
    <subcellularLocation>
        <location evidence="1">Nucleus</location>
        <location evidence="1">Nucleoplasm</location>
    </subcellularLocation>
</comment>
<proteinExistence type="inferred from homology"/>
<dbReference type="PIRSF" id="PIRSF017811">
    <property type="entry name" value="CDK_inhib_pln"/>
    <property type="match status" value="1"/>
</dbReference>
<evidence type="ECO:0000256" key="5">
    <source>
        <dbReference type="SAM" id="MobiDB-lite"/>
    </source>
</evidence>
<comment type="caution">
    <text evidence="7">The sequence shown here is derived from an EMBL/GenBank/DDBJ whole genome shotgun (WGS) entry which is preliminary data.</text>
</comment>
<comment type="similarity">
    <text evidence="2">Belongs to the CDI family. ICK/KRP subfamily.</text>
</comment>
<feature type="region of interest" description="Disordered" evidence="5">
    <location>
        <begin position="61"/>
        <end position="101"/>
    </location>
</feature>
<evidence type="ECO:0000256" key="3">
    <source>
        <dbReference type="ARBA" id="ARBA00023013"/>
    </source>
</evidence>
<keyword evidence="3" id="KW-0649">Protein kinase inhibitor</keyword>
<feature type="domain" description="Cyclin-dependent kinase inhibitor" evidence="6">
    <location>
        <begin position="193"/>
        <end position="237"/>
    </location>
</feature>
<evidence type="ECO:0000313" key="7">
    <source>
        <dbReference type="EMBL" id="KAK6164254.1"/>
    </source>
</evidence>
<evidence type="ECO:0000256" key="4">
    <source>
        <dbReference type="ARBA" id="ARBA00023306"/>
    </source>
</evidence>
<dbReference type="PANTHER" id="PTHR46776">
    <property type="entry name" value="CYCLIN-DEPENDENT KINASE INHIBITOR 4-RELATED"/>
    <property type="match status" value="1"/>
</dbReference>
<organism evidence="7 8">
    <name type="scientific">Rehmannia glutinosa</name>
    <name type="common">Chinese foxglove</name>
    <dbReference type="NCBI Taxonomy" id="99300"/>
    <lineage>
        <taxon>Eukaryota</taxon>
        <taxon>Viridiplantae</taxon>
        <taxon>Streptophyta</taxon>
        <taxon>Embryophyta</taxon>
        <taxon>Tracheophyta</taxon>
        <taxon>Spermatophyta</taxon>
        <taxon>Magnoliopsida</taxon>
        <taxon>eudicotyledons</taxon>
        <taxon>Gunneridae</taxon>
        <taxon>Pentapetalae</taxon>
        <taxon>asterids</taxon>
        <taxon>lamiids</taxon>
        <taxon>Lamiales</taxon>
        <taxon>Orobanchaceae</taxon>
        <taxon>Rehmannieae</taxon>
        <taxon>Rehmannia</taxon>
    </lineage>
</organism>